<name>A0A1F6CL96_HANXR</name>
<accession>A0A1F6CL96</accession>
<reference evidence="1 2" key="1">
    <citation type="journal article" date="2016" name="Nat. Commun.">
        <title>Thousands of microbial genomes shed light on interconnected biogeochemical processes in an aquifer system.</title>
        <authorList>
            <person name="Anantharaman K."/>
            <person name="Brown C.T."/>
            <person name="Hug L.A."/>
            <person name="Sharon I."/>
            <person name="Castelle C.J."/>
            <person name="Probst A.J."/>
            <person name="Thomas B.C."/>
            <person name="Singh A."/>
            <person name="Wilkins M.J."/>
            <person name="Karaoz U."/>
            <person name="Brodie E.L."/>
            <person name="Williams K.H."/>
            <person name="Hubbard S.S."/>
            <person name="Banfield J.F."/>
        </authorList>
    </citation>
    <scope>NUCLEOTIDE SEQUENCE [LARGE SCALE GENOMIC DNA]</scope>
    <source>
        <strain evidence="2">RIFCSPLOWO2_12_FULL_64_10</strain>
    </source>
</reference>
<dbReference type="AlphaFoldDB" id="A0A1F6CL96"/>
<evidence type="ECO:0000313" key="1">
    <source>
        <dbReference type="EMBL" id="OGG50013.1"/>
    </source>
</evidence>
<proteinExistence type="predicted"/>
<protein>
    <submittedName>
        <fullName evidence="1">Uncharacterized protein</fullName>
    </submittedName>
</protein>
<dbReference type="Proteomes" id="UP000178606">
    <property type="component" value="Unassembled WGS sequence"/>
</dbReference>
<organism evidence="1 2">
    <name type="scientific">Handelsmanbacteria sp. (strain RIFCSPLOWO2_12_FULL_64_10)</name>
    <dbReference type="NCBI Taxonomy" id="1817868"/>
    <lineage>
        <taxon>Bacteria</taxon>
        <taxon>Candidatus Handelsmaniibacteriota</taxon>
    </lineage>
</organism>
<gene>
    <name evidence="1" type="ORF">A3F84_02295</name>
</gene>
<sequence length="73" mass="8269">MKTQSIRNLINKRPFRPIEVEIDGREKVVIRHPEAVLVGKRLIMIEHPDGSGDYIDASHVSRVRILAGRNGGR</sequence>
<evidence type="ECO:0000313" key="2">
    <source>
        <dbReference type="Proteomes" id="UP000178606"/>
    </source>
</evidence>
<comment type="caution">
    <text evidence="1">The sequence shown here is derived from an EMBL/GenBank/DDBJ whole genome shotgun (WGS) entry which is preliminary data.</text>
</comment>
<dbReference type="EMBL" id="MFKF01000216">
    <property type="protein sequence ID" value="OGG50013.1"/>
    <property type="molecule type" value="Genomic_DNA"/>
</dbReference>